<dbReference type="InterPro" id="IPR036838">
    <property type="entry name" value="Ribosomal_uS10_dom_sf"/>
</dbReference>
<evidence type="ECO:0000256" key="3">
    <source>
        <dbReference type="ARBA" id="ARBA00023274"/>
    </source>
</evidence>
<dbReference type="GO" id="GO:0005840">
    <property type="term" value="C:ribosome"/>
    <property type="evidence" value="ECO:0007669"/>
    <property type="project" value="UniProtKB-KW"/>
</dbReference>
<dbReference type="Proteomes" id="UP001159641">
    <property type="component" value="Unassembled WGS sequence"/>
</dbReference>
<keyword evidence="3" id="KW-0687">Ribonucleoprotein</keyword>
<accession>A0AB34H0W7</accession>
<comment type="caution">
    <text evidence="5">The sequence shown here is derived from an EMBL/GenBank/DDBJ whole genome shotgun (WGS) entry which is preliminary data.</text>
</comment>
<comment type="similarity">
    <text evidence="1">Belongs to the universal ribosomal protein uS10 family.</text>
</comment>
<evidence type="ECO:0000313" key="5">
    <source>
        <dbReference type="EMBL" id="KAJ8785349.1"/>
    </source>
</evidence>
<dbReference type="GO" id="GO:1990904">
    <property type="term" value="C:ribonucleoprotein complex"/>
    <property type="evidence" value="ECO:0007669"/>
    <property type="project" value="UniProtKB-KW"/>
</dbReference>
<sequence>MRSPLQWSPGTPAPAPDSPLFALAQEQVGQEVAPQSWLSGKTSLEPEVAIHQIKITLTSRNTKSLEKVCDDLIRAEKEKNLRVKGLVRMPTKTLRITTRKTPCHEGSK</sequence>
<dbReference type="EMBL" id="JAIQCJ010002015">
    <property type="protein sequence ID" value="KAJ8785349.1"/>
    <property type="molecule type" value="Genomic_DNA"/>
</dbReference>
<dbReference type="AlphaFoldDB" id="A0AB34H0W7"/>
<protein>
    <recommendedName>
        <fullName evidence="4">Small ribosomal subunit protein uS10 domain-containing protein</fullName>
    </recommendedName>
</protein>
<feature type="domain" description="Small ribosomal subunit protein uS10" evidence="4">
    <location>
        <begin position="54"/>
        <end position="105"/>
    </location>
</feature>
<proteinExistence type="inferred from homology"/>
<dbReference type="Gene3D" id="3.30.70.600">
    <property type="entry name" value="Ribosomal protein S10 domain"/>
    <property type="match status" value="1"/>
</dbReference>
<dbReference type="GO" id="GO:0006412">
    <property type="term" value="P:translation"/>
    <property type="evidence" value="ECO:0007669"/>
    <property type="project" value="InterPro"/>
</dbReference>
<dbReference type="PRINTS" id="PR00971">
    <property type="entry name" value="RIBOSOMALS10"/>
</dbReference>
<dbReference type="InterPro" id="IPR027486">
    <property type="entry name" value="Ribosomal_uS10_dom"/>
</dbReference>
<evidence type="ECO:0000313" key="6">
    <source>
        <dbReference type="Proteomes" id="UP001159641"/>
    </source>
</evidence>
<evidence type="ECO:0000256" key="2">
    <source>
        <dbReference type="ARBA" id="ARBA00022980"/>
    </source>
</evidence>
<dbReference type="PANTHER" id="PTHR11700">
    <property type="entry name" value="30S RIBOSOMAL PROTEIN S10 FAMILY MEMBER"/>
    <property type="match status" value="1"/>
</dbReference>
<dbReference type="InterPro" id="IPR001848">
    <property type="entry name" value="Ribosomal_uS10"/>
</dbReference>
<gene>
    <name evidence="5" type="ORF">J1605_007296</name>
</gene>
<dbReference type="GO" id="GO:0003735">
    <property type="term" value="F:structural constituent of ribosome"/>
    <property type="evidence" value="ECO:0007669"/>
    <property type="project" value="InterPro"/>
</dbReference>
<evidence type="ECO:0000259" key="4">
    <source>
        <dbReference type="Pfam" id="PF00338"/>
    </source>
</evidence>
<dbReference type="Pfam" id="PF00338">
    <property type="entry name" value="Ribosomal_S10"/>
    <property type="match status" value="1"/>
</dbReference>
<organism evidence="5 6">
    <name type="scientific">Eschrichtius robustus</name>
    <name type="common">California gray whale</name>
    <name type="synonym">Eschrichtius gibbosus</name>
    <dbReference type="NCBI Taxonomy" id="9764"/>
    <lineage>
        <taxon>Eukaryota</taxon>
        <taxon>Metazoa</taxon>
        <taxon>Chordata</taxon>
        <taxon>Craniata</taxon>
        <taxon>Vertebrata</taxon>
        <taxon>Euteleostomi</taxon>
        <taxon>Mammalia</taxon>
        <taxon>Eutheria</taxon>
        <taxon>Laurasiatheria</taxon>
        <taxon>Artiodactyla</taxon>
        <taxon>Whippomorpha</taxon>
        <taxon>Cetacea</taxon>
        <taxon>Mysticeti</taxon>
        <taxon>Eschrichtiidae</taxon>
        <taxon>Eschrichtius</taxon>
    </lineage>
</organism>
<reference evidence="5 6" key="1">
    <citation type="submission" date="2022-11" db="EMBL/GenBank/DDBJ databases">
        <title>Whole genome sequence of Eschrichtius robustus ER-17-0199.</title>
        <authorList>
            <person name="Bruniche-Olsen A."/>
            <person name="Black A.N."/>
            <person name="Fields C.J."/>
            <person name="Walden K."/>
            <person name="Dewoody J.A."/>
        </authorList>
    </citation>
    <scope>NUCLEOTIDE SEQUENCE [LARGE SCALE GENOMIC DNA]</scope>
    <source>
        <strain evidence="5">ER-17-0199</strain>
        <tissue evidence="5">Blubber</tissue>
    </source>
</reference>
<evidence type="ECO:0000256" key="1">
    <source>
        <dbReference type="ARBA" id="ARBA00007102"/>
    </source>
</evidence>
<keyword evidence="2" id="KW-0689">Ribosomal protein</keyword>
<keyword evidence="6" id="KW-1185">Reference proteome</keyword>
<name>A0AB34H0W7_ESCRO</name>
<dbReference type="SUPFAM" id="SSF54999">
    <property type="entry name" value="Ribosomal protein S10"/>
    <property type="match status" value="1"/>
</dbReference>